<keyword evidence="3" id="KW-1185">Reference proteome</keyword>
<evidence type="ECO:0000313" key="2">
    <source>
        <dbReference type="EMBL" id="KAK9810386.1"/>
    </source>
</evidence>
<name>A0AAW1PAJ3_9CHLO</name>
<reference evidence="2 3" key="1">
    <citation type="journal article" date="2024" name="Nat. Commun.">
        <title>Phylogenomics reveals the evolutionary origins of lichenization in chlorophyte algae.</title>
        <authorList>
            <person name="Puginier C."/>
            <person name="Libourel C."/>
            <person name="Otte J."/>
            <person name="Skaloud P."/>
            <person name="Haon M."/>
            <person name="Grisel S."/>
            <person name="Petersen M."/>
            <person name="Berrin J.G."/>
            <person name="Delaux P.M."/>
            <person name="Dal Grande F."/>
            <person name="Keller J."/>
        </authorList>
    </citation>
    <scope>NUCLEOTIDE SEQUENCE [LARGE SCALE GENOMIC DNA]</scope>
    <source>
        <strain evidence="2 3">SAG 2043</strain>
    </source>
</reference>
<dbReference type="PANTHER" id="PTHR13734">
    <property type="entry name" value="TRNA-NUCLEOTIDYLTRANSFERASE"/>
    <property type="match status" value="1"/>
</dbReference>
<accession>A0AAW1PAJ3</accession>
<dbReference type="EMBL" id="JALJOR010000010">
    <property type="protein sequence ID" value="KAK9810386.1"/>
    <property type="molecule type" value="Genomic_DNA"/>
</dbReference>
<dbReference type="GO" id="GO:0052929">
    <property type="term" value="F:ATP:3'-cytidine-cytidine-tRNA adenylyltransferase activity"/>
    <property type="evidence" value="ECO:0007669"/>
    <property type="project" value="TreeGrafter"/>
</dbReference>
<dbReference type="GO" id="GO:0052927">
    <property type="term" value="F:CC tRNA cytidylyltransferase activity"/>
    <property type="evidence" value="ECO:0007669"/>
    <property type="project" value="TreeGrafter"/>
</dbReference>
<dbReference type="Proteomes" id="UP001489004">
    <property type="component" value="Unassembled WGS sequence"/>
</dbReference>
<dbReference type="AlphaFoldDB" id="A0AAW1PAJ3"/>
<dbReference type="GO" id="GO:0003723">
    <property type="term" value="F:RNA binding"/>
    <property type="evidence" value="ECO:0007669"/>
    <property type="project" value="UniProtKB-KW"/>
</dbReference>
<organism evidence="2 3">
    <name type="scientific">[Myrmecia] bisecta</name>
    <dbReference type="NCBI Taxonomy" id="41462"/>
    <lineage>
        <taxon>Eukaryota</taxon>
        <taxon>Viridiplantae</taxon>
        <taxon>Chlorophyta</taxon>
        <taxon>core chlorophytes</taxon>
        <taxon>Trebouxiophyceae</taxon>
        <taxon>Trebouxiales</taxon>
        <taxon>Trebouxiaceae</taxon>
        <taxon>Myrmecia</taxon>
    </lineage>
</organism>
<dbReference type="PANTHER" id="PTHR13734:SF5">
    <property type="entry name" value="CCA TRNA NUCLEOTIDYLTRANSFERASE, MITOCHONDRIAL"/>
    <property type="match status" value="1"/>
</dbReference>
<evidence type="ECO:0000256" key="1">
    <source>
        <dbReference type="ARBA" id="ARBA00022884"/>
    </source>
</evidence>
<comment type="caution">
    <text evidence="2">The sequence shown here is derived from an EMBL/GenBank/DDBJ whole genome shotgun (WGS) entry which is preliminary data.</text>
</comment>
<dbReference type="SUPFAM" id="SSF81891">
    <property type="entry name" value="Poly A polymerase C-terminal region-like"/>
    <property type="match status" value="1"/>
</dbReference>
<sequence>MHQNSHAHSAVARVREALGKKVSRERVGTELEGMMSGPAPVRAVQDIERLRLFPSVFSVPEDSAAELGENYGSPCVAVMAAVDQILQRWQPQTPLSKEERRLALLAALLLPLRKCETSAPKGKNKKVPLAEFIVRESIKWRGKDADAVKALHEEAGHLLNVYASLQAAQASTEETSIRFGKSLQRLGKLGLVQAGFALVPLLGMEPATPLGIDGALAQEVAAQAQQALSTAICDPALQDAPQTQMSRVEVCQELEHGMAAFRLDGCWVWKPLLDGKEIMSAIGLSRGGPKMKQYTDKVTEWQLTHPEGSAQVCRQWLISMFGKQ</sequence>
<evidence type="ECO:0000313" key="3">
    <source>
        <dbReference type="Proteomes" id="UP001489004"/>
    </source>
</evidence>
<proteinExistence type="predicted"/>
<protein>
    <submittedName>
        <fullName evidence="2">Uncharacterized protein</fullName>
    </submittedName>
</protein>
<gene>
    <name evidence="2" type="ORF">WJX72_009795</name>
</gene>
<dbReference type="GO" id="GO:0001680">
    <property type="term" value="P:tRNA 3'-terminal CCA addition"/>
    <property type="evidence" value="ECO:0007669"/>
    <property type="project" value="TreeGrafter"/>
</dbReference>
<keyword evidence="1" id="KW-0694">RNA-binding</keyword>
<dbReference type="Gene3D" id="1.10.3090.10">
    <property type="entry name" value="cca-adding enzyme, domain 2"/>
    <property type="match status" value="1"/>
</dbReference>